<dbReference type="GO" id="GO:0016301">
    <property type="term" value="F:kinase activity"/>
    <property type="evidence" value="ECO:0007669"/>
    <property type="project" value="UniProtKB-KW"/>
</dbReference>
<dbReference type="InterPro" id="IPR007159">
    <property type="entry name" value="SpoVT-AbrB_dom"/>
</dbReference>
<dbReference type="AlphaFoldDB" id="A0A830F9A2"/>
<evidence type="ECO:0000313" key="2">
    <source>
        <dbReference type="EMBL" id="GGL32235.1"/>
    </source>
</evidence>
<gene>
    <name evidence="2" type="ORF">GCM10009037_14830</name>
</gene>
<proteinExistence type="predicted"/>
<keyword evidence="2" id="KW-0418">Kinase</keyword>
<dbReference type="Pfam" id="PF04014">
    <property type="entry name" value="MazE_antitoxin"/>
    <property type="match status" value="1"/>
</dbReference>
<dbReference type="EMBL" id="BMPF01000002">
    <property type="protein sequence ID" value="GGL32235.1"/>
    <property type="molecule type" value="Genomic_DNA"/>
</dbReference>
<protein>
    <submittedName>
        <fullName evidence="2">Histidine kinase</fullName>
    </submittedName>
</protein>
<comment type="caution">
    <text evidence="2">The sequence shown here is derived from an EMBL/GenBank/DDBJ whole genome shotgun (WGS) entry which is preliminary data.</text>
</comment>
<evidence type="ECO:0000259" key="1">
    <source>
        <dbReference type="SMART" id="SM00966"/>
    </source>
</evidence>
<dbReference type="OrthoDB" id="40991at2157"/>
<accession>A0A830F9A2</accession>
<name>A0A830F9A2_9EURY</name>
<dbReference type="GO" id="GO:0003677">
    <property type="term" value="F:DNA binding"/>
    <property type="evidence" value="ECO:0007669"/>
    <property type="project" value="InterPro"/>
</dbReference>
<reference evidence="2 3" key="1">
    <citation type="journal article" date="2019" name="Int. J. Syst. Evol. Microbiol.">
        <title>The Global Catalogue of Microorganisms (GCM) 10K type strain sequencing project: providing services to taxonomists for standard genome sequencing and annotation.</title>
        <authorList>
            <consortium name="The Broad Institute Genomics Platform"/>
            <consortium name="The Broad Institute Genome Sequencing Center for Infectious Disease"/>
            <person name="Wu L."/>
            <person name="Ma J."/>
        </authorList>
    </citation>
    <scope>NUCLEOTIDE SEQUENCE [LARGE SCALE GENOMIC DNA]</scope>
    <source>
        <strain evidence="2 3">JCM 19585</strain>
    </source>
</reference>
<dbReference type="SMART" id="SM00966">
    <property type="entry name" value="SpoVT_AbrB"/>
    <property type="match status" value="1"/>
</dbReference>
<keyword evidence="3" id="KW-1185">Reference proteome</keyword>
<feature type="domain" description="SpoVT-AbrB" evidence="1">
    <location>
        <begin position="8"/>
        <end position="54"/>
    </location>
</feature>
<sequence>METRKLQKVGGGTYTVSIPKEWATDHHLEAGAPVHVYTHDDGTLVVRSSRRDEEPIESVTLDVSAGDSADVERVLHAAYTAGFTDVTLTTTESFTDADRRAARSVASTLAGAELLDATEEEIAMRNFLDSGEVSMRQAVGQLRFLTLAIHRTATADVGAGVEERREGLRQREGDVERFFGLVTHHFTRALASLQEVDALGVSRLDLFAYYLSARRLTAVVAHARTVIAELERVDRPVPEAFADEVDALAEAARDVIERATTAVLNDATLADASDVLVDAENVAARAADARHAVHDGETGARADVRALAGVLDGVERTAECGAEIAEIAVHTAIRAEHEPQRGCPGTGSGATSR</sequence>
<dbReference type="RefSeq" id="WP_188881814.1">
    <property type="nucleotide sequence ID" value="NZ_BMPF01000002.1"/>
</dbReference>
<dbReference type="SUPFAM" id="SSF109755">
    <property type="entry name" value="PhoU-like"/>
    <property type="match status" value="1"/>
</dbReference>
<keyword evidence="2" id="KW-0808">Transferase</keyword>
<dbReference type="Proteomes" id="UP000628840">
    <property type="component" value="Unassembled WGS sequence"/>
</dbReference>
<evidence type="ECO:0000313" key="3">
    <source>
        <dbReference type="Proteomes" id="UP000628840"/>
    </source>
</evidence>
<organism evidence="2 3">
    <name type="scientific">Halarchaeum grantii</name>
    <dbReference type="NCBI Taxonomy" id="1193105"/>
    <lineage>
        <taxon>Archaea</taxon>
        <taxon>Methanobacteriati</taxon>
        <taxon>Methanobacteriota</taxon>
        <taxon>Stenosarchaea group</taxon>
        <taxon>Halobacteria</taxon>
        <taxon>Halobacteriales</taxon>
        <taxon>Halobacteriaceae</taxon>
    </lineage>
</organism>